<dbReference type="GO" id="GO:0006906">
    <property type="term" value="P:vesicle fusion"/>
    <property type="evidence" value="ECO:0007669"/>
    <property type="project" value="TreeGrafter"/>
</dbReference>
<dbReference type="Gene3D" id="1.20.58.70">
    <property type="match status" value="1"/>
</dbReference>
<keyword evidence="6" id="KW-1133">Transmembrane helix</keyword>
<comment type="subcellular location">
    <subcellularLocation>
        <location evidence="1">Membrane</location>
        <topology evidence="1">Single-pass type IV membrane protein</topology>
    </subcellularLocation>
</comment>
<evidence type="ECO:0000256" key="6">
    <source>
        <dbReference type="ARBA" id="ARBA00022989"/>
    </source>
</evidence>
<dbReference type="GO" id="GO:0048278">
    <property type="term" value="P:vesicle docking"/>
    <property type="evidence" value="ECO:0007669"/>
    <property type="project" value="TreeGrafter"/>
</dbReference>
<evidence type="ECO:0000256" key="1">
    <source>
        <dbReference type="ARBA" id="ARBA00004211"/>
    </source>
</evidence>
<dbReference type="EMBL" id="CACRXK020030235">
    <property type="protein sequence ID" value="CAB4042497.1"/>
    <property type="molecule type" value="Genomic_DNA"/>
</dbReference>
<protein>
    <submittedName>
        <fullName evidence="8">Syntaxin-1A isoform X4</fullName>
    </submittedName>
</protein>
<dbReference type="SUPFAM" id="SSF47661">
    <property type="entry name" value="t-snare proteins"/>
    <property type="match status" value="1"/>
</dbReference>
<dbReference type="GO" id="GO:0005886">
    <property type="term" value="C:plasma membrane"/>
    <property type="evidence" value="ECO:0007669"/>
    <property type="project" value="TreeGrafter"/>
</dbReference>
<evidence type="ECO:0000256" key="4">
    <source>
        <dbReference type="ARBA" id="ARBA00022692"/>
    </source>
</evidence>
<evidence type="ECO:0000313" key="9">
    <source>
        <dbReference type="Proteomes" id="UP001152795"/>
    </source>
</evidence>
<sequence length="258" mass="29998">MRDRLRALQAAAIKTDDFSSEYDDHTVDITGEFMPDFFDEVDEIRNSIEAINRNIDDVRKKHSAILSSPVPNEQINSELEMLMNSIKKDANSVRSKLKVMEQRIQEDQSVVQAADTRIRKAQHASLSRDFVDVMSEYNTIQVGYREKCKERIQRQLEITGKSSTSDEVEDMLEKKNVAIFTSGIITETQQARQALGDIEARHKDILNLENSIRVRIKTYFALSILQTLPDNVFCCFSNYMKCFWIWLCWLRIRYLILS</sequence>
<dbReference type="GO" id="GO:0006886">
    <property type="term" value="P:intracellular protein transport"/>
    <property type="evidence" value="ECO:0007669"/>
    <property type="project" value="TreeGrafter"/>
</dbReference>
<evidence type="ECO:0000256" key="7">
    <source>
        <dbReference type="ARBA" id="ARBA00023136"/>
    </source>
</evidence>
<keyword evidence="7" id="KW-0472">Membrane</keyword>
<dbReference type="OrthoDB" id="10255013at2759"/>
<keyword evidence="4" id="KW-0812">Transmembrane</keyword>
<gene>
    <name evidence="8" type="ORF">PACLA_8A058004</name>
</gene>
<keyword evidence="3" id="KW-0813">Transport</keyword>
<dbReference type="PANTHER" id="PTHR19957">
    <property type="entry name" value="SYNTAXIN"/>
    <property type="match status" value="1"/>
</dbReference>
<evidence type="ECO:0000256" key="5">
    <source>
        <dbReference type="ARBA" id="ARBA00022775"/>
    </source>
</evidence>
<dbReference type="AlphaFoldDB" id="A0A6S7KCI3"/>
<comment type="caution">
    <text evidence="8">The sequence shown here is derived from an EMBL/GenBank/DDBJ whole genome shotgun (WGS) entry which is preliminary data.</text>
</comment>
<name>A0A6S7KCI3_PARCT</name>
<evidence type="ECO:0000256" key="2">
    <source>
        <dbReference type="ARBA" id="ARBA00009063"/>
    </source>
</evidence>
<dbReference type="GO" id="GO:0031201">
    <property type="term" value="C:SNARE complex"/>
    <property type="evidence" value="ECO:0007669"/>
    <property type="project" value="TreeGrafter"/>
</dbReference>
<dbReference type="GO" id="GO:0005484">
    <property type="term" value="F:SNAP receptor activity"/>
    <property type="evidence" value="ECO:0007669"/>
    <property type="project" value="TreeGrafter"/>
</dbReference>
<organism evidence="8 9">
    <name type="scientific">Paramuricea clavata</name>
    <name type="common">Red gorgonian</name>
    <name type="synonym">Violescent sea-whip</name>
    <dbReference type="NCBI Taxonomy" id="317549"/>
    <lineage>
        <taxon>Eukaryota</taxon>
        <taxon>Metazoa</taxon>
        <taxon>Cnidaria</taxon>
        <taxon>Anthozoa</taxon>
        <taxon>Octocorallia</taxon>
        <taxon>Malacalcyonacea</taxon>
        <taxon>Plexauridae</taxon>
        <taxon>Paramuricea</taxon>
    </lineage>
</organism>
<proteinExistence type="inferred from homology"/>
<dbReference type="InterPro" id="IPR010989">
    <property type="entry name" value="SNARE"/>
</dbReference>
<dbReference type="FunFam" id="1.20.58.70:FF:000001">
    <property type="entry name" value="Syntaxin 3"/>
    <property type="match status" value="1"/>
</dbReference>
<dbReference type="InterPro" id="IPR045242">
    <property type="entry name" value="Syntaxin"/>
</dbReference>
<keyword evidence="5" id="KW-0532">Neurotransmitter transport</keyword>
<dbReference type="InterPro" id="IPR006011">
    <property type="entry name" value="Syntaxin_N"/>
</dbReference>
<keyword evidence="9" id="KW-1185">Reference proteome</keyword>
<dbReference type="CDD" id="cd00179">
    <property type="entry name" value="SynN"/>
    <property type="match status" value="1"/>
</dbReference>
<dbReference type="GO" id="GO:0006887">
    <property type="term" value="P:exocytosis"/>
    <property type="evidence" value="ECO:0007669"/>
    <property type="project" value="TreeGrafter"/>
</dbReference>
<reference evidence="8" key="1">
    <citation type="submission" date="2020-04" db="EMBL/GenBank/DDBJ databases">
        <authorList>
            <person name="Alioto T."/>
            <person name="Alioto T."/>
            <person name="Gomez Garrido J."/>
        </authorList>
    </citation>
    <scope>NUCLEOTIDE SEQUENCE</scope>
    <source>
        <strain evidence="8">A484AB</strain>
    </source>
</reference>
<dbReference type="PANTHER" id="PTHR19957:SF424">
    <property type="entry name" value="SYNTAXIN-1A"/>
    <property type="match status" value="1"/>
</dbReference>
<evidence type="ECO:0000313" key="8">
    <source>
        <dbReference type="EMBL" id="CAB4042497.1"/>
    </source>
</evidence>
<dbReference type="GO" id="GO:0006836">
    <property type="term" value="P:neurotransmitter transport"/>
    <property type="evidence" value="ECO:0007669"/>
    <property type="project" value="UniProtKB-KW"/>
</dbReference>
<dbReference type="GO" id="GO:0012505">
    <property type="term" value="C:endomembrane system"/>
    <property type="evidence" value="ECO:0007669"/>
    <property type="project" value="TreeGrafter"/>
</dbReference>
<evidence type="ECO:0000256" key="3">
    <source>
        <dbReference type="ARBA" id="ARBA00022448"/>
    </source>
</evidence>
<dbReference type="GO" id="GO:0000149">
    <property type="term" value="F:SNARE binding"/>
    <property type="evidence" value="ECO:0007669"/>
    <property type="project" value="TreeGrafter"/>
</dbReference>
<comment type="similarity">
    <text evidence="2">Belongs to the syntaxin family.</text>
</comment>
<dbReference type="Proteomes" id="UP001152795">
    <property type="component" value="Unassembled WGS sequence"/>
</dbReference>
<dbReference type="SMART" id="SM00503">
    <property type="entry name" value="SynN"/>
    <property type="match status" value="1"/>
</dbReference>
<dbReference type="Pfam" id="PF00804">
    <property type="entry name" value="Syntaxin"/>
    <property type="match status" value="1"/>
</dbReference>
<accession>A0A6S7KCI3</accession>